<dbReference type="EMBL" id="JOJR01000101">
    <property type="protein sequence ID" value="RCN45459.1"/>
    <property type="molecule type" value="Genomic_DNA"/>
</dbReference>
<gene>
    <name evidence="2" type="ORF">ANCCAN_08536</name>
</gene>
<evidence type="ECO:0000256" key="1">
    <source>
        <dbReference type="SAM" id="Phobius"/>
    </source>
</evidence>
<keyword evidence="1" id="KW-0472">Membrane</keyword>
<keyword evidence="3" id="KW-1185">Reference proteome</keyword>
<protein>
    <submittedName>
        <fullName evidence="2">Uncharacterized protein</fullName>
    </submittedName>
</protein>
<evidence type="ECO:0000313" key="2">
    <source>
        <dbReference type="EMBL" id="RCN45459.1"/>
    </source>
</evidence>
<name>A0A368GQ97_ANCCA</name>
<keyword evidence="1" id="KW-0812">Transmembrane</keyword>
<organism evidence="2 3">
    <name type="scientific">Ancylostoma caninum</name>
    <name type="common">Dog hookworm</name>
    <dbReference type="NCBI Taxonomy" id="29170"/>
    <lineage>
        <taxon>Eukaryota</taxon>
        <taxon>Metazoa</taxon>
        <taxon>Ecdysozoa</taxon>
        <taxon>Nematoda</taxon>
        <taxon>Chromadorea</taxon>
        <taxon>Rhabditida</taxon>
        <taxon>Rhabditina</taxon>
        <taxon>Rhabditomorpha</taxon>
        <taxon>Strongyloidea</taxon>
        <taxon>Ancylostomatidae</taxon>
        <taxon>Ancylostomatinae</taxon>
        <taxon>Ancylostoma</taxon>
    </lineage>
</organism>
<feature type="transmembrane region" description="Helical" evidence="1">
    <location>
        <begin position="37"/>
        <end position="56"/>
    </location>
</feature>
<evidence type="ECO:0000313" key="3">
    <source>
        <dbReference type="Proteomes" id="UP000252519"/>
    </source>
</evidence>
<sequence>MLSASIWLCEHLQLGVLHHMSSPFCKEMNARFRSCVFVSRCFFLFECVIALPASPVSPLLRNISYCFSVFLQTLAISAFRSFFYHLLSRIWFVFFPRLVALNRTPSHHGTSPPPSTCFT</sequence>
<keyword evidence="1" id="KW-1133">Transmembrane helix</keyword>
<comment type="caution">
    <text evidence="2">The sequence shown here is derived from an EMBL/GenBank/DDBJ whole genome shotgun (WGS) entry which is preliminary data.</text>
</comment>
<dbReference type="AlphaFoldDB" id="A0A368GQ97"/>
<accession>A0A368GQ97</accession>
<reference evidence="2 3" key="1">
    <citation type="submission" date="2014-10" db="EMBL/GenBank/DDBJ databases">
        <title>Draft genome of the hookworm Ancylostoma caninum.</title>
        <authorList>
            <person name="Mitreva M."/>
        </authorList>
    </citation>
    <scope>NUCLEOTIDE SEQUENCE [LARGE SCALE GENOMIC DNA]</scope>
    <source>
        <strain evidence="2 3">Baltimore</strain>
    </source>
</reference>
<proteinExistence type="predicted"/>
<feature type="transmembrane region" description="Helical" evidence="1">
    <location>
        <begin position="62"/>
        <end position="87"/>
    </location>
</feature>
<dbReference type="Proteomes" id="UP000252519">
    <property type="component" value="Unassembled WGS sequence"/>
</dbReference>